<keyword evidence="7" id="KW-0012">Acyltransferase</keyword>
<comment type="subcellular location">
    <subcellularLocation>
        <location evidence="1">Cell membrane</location>
        <topology evidence="1">Multi-pass membrane protein</topology>
    </subcellularLocation>
</comment>
<dbReference type="PANTHER" id="PTHR13285">
    <property type="entry name" value="ACYLTRANSFERASE"/>
    <property type="match status" value="1"/>
</dbReference>
<sequence length="458" mass="53965">MTYFSLEFSILMIAFFAIYWTFKNDYKIQNILILIFSYIIYILINPYFALVLFIYTFFIHYFALLIFVRRKRYIFATCMAFIILNLCFFKYFPSIKGSVDEILNFFGLEFLNIDLVLPIGISFYTFTSITYLVEVYQKRRLESFLNLATFLSFFPTLLSGPIMRSSFFFEQAYQKREFKHANLIIILLVFGIVKKVLIANYLGIYAKSILDFPQSYNFIQLLSAIYAYAIQIYCDFSGYVDLVCAFALMLGFTLPPNFNMPYLAKNLKDFWARWHISLSTFIRDYIYIPLGGNRKGIPRTVANILIAFILSGMWHGNTLAFIVWGLLHGIGIVFIHLLTLSKFSLQKIPALGRFLTFQFVCFTWIFFYYSKNLEDAIEYFKACYYNFFQIPSYNDIYMLVAFGVLFMIYPLFINFKEYCIKILNLTPFLLKPFIIAFILLLVFAFMPDGIPDFIYSSF</sequence>
<feature type="transmembrane region" description="Helical" evidence="8">
    <location>
        <begin position="112"/>
        <end position="132"/>
    </location>
</feature>
<dbReference type="Pfam" id="PF03062">
    <property type="entry name" value="MBOAT"/>
    <property type="match status" value="1"/>
</dbReference>
<keyword evidence="4 8" id="KW-0812">Transmembrane</keyword>
<name>A0A0H3PBJ2_CAMJJ</name>
<keyword evidence="7" id="KW-0808">Transferase</keyword>
<evidence type="ECO:0000256" key="1">
    <source>
        <dbReference type="ARBA" id="ARBA00004651"/>
    </source>
</evidence>
<evidence type="ECO:0000256" key="7">
    <source>
        <dbReference type="PIRNR" id="PIRNR016636"/>
    </source>
</evidence>
<feature type="transmembrane region" description="Helical" evidence="8">
    <location>
        <begin position="320"/>
        <end position="338"/>
    </location>
</feature>
<feature type="transmembrane region" description="Helical" evidence="8">
    <location>
        <begin position="29"/>
        <end position="44"/>
    </location>
</feature>
<evidence type="ECO:0000313" key="10">
    <source>
        <dbReference type="Proteomes" id="UP000000646"/>
    </source>
</evidence>
<dbReference type="InterPro" id="IPR051085">
    <property type="entry name" value="MB_O-acyltransferase"/>
</dbReference>
<dbReference type="PIRSF" id="PIRSF500217">
    <property type="entry name" value="AlgI"/>
    <property type="match status" value="1"/>
</dbReference>
<feature type="transmembrane region" description="Helical" evidence="8">
    <location>
        <begin position="73"/>
        <end position="92"/>
    </location>
</feature>
<reference evidence="10" key="1">
    <citation type="submission" date="2006-12" db="EMBL/GenBank/DDBJ databases">
        <authorList>
            <person name="Fouts D.E."/>
            <person name="Nelson K.E."/>
            <person name="Sebastian Y."/>
        </authorList>
    </citation>
    <scope>NUCLEOTIDE SEQUENCE [LARGE SCALE GENOMIC DNA]</scope>
    <source>
        <strain evidence="10">81-176</strain>
    </source>
</reference>
<evidence type="ECO:0000256" key="6">
    <source>
        <dbReference type="ARBA" id="ARBA00023136"/>
    </source>
</evidence>
<dbReference type="InterPro" id="IPR028362">
    <property type="entry name" value="AlgI"/>
</dbReference>
<keyword evidence="3 7" id="KW-1003">Cell membrane</keyword>
<gene>
    <name evidence="9" type="primary">algI</name>
    <name evidence="9" type="ordered locus">CJJ81176_0640</name>
</gene>
<proteinExistence type="inferred from homology"/>
<dbReference type="GO" id="GO:0042121">
    <property type="term" value="P:alginic acid biosynthetic process"/>
    <property type="evidence" value="ECO:0007669"/>
    <property type="project" value="InterPro"/>
</dbReference>
<dbReference type="PIRSF" id="PIRSF016636">
    <property type="entry name" value="AlgI_DltB"/>
    <property type="match status" value="1"/>
</dbReference>
<feature type="transmembrane region" description="Helical" evidence="8">
    <location>
        <begin position="183"/>
        <end position="204"/>
    </location>
</feature>
<dbReference type="InterPro" id="IPR004299">
    <property type="entry name" value="MBOAT_fam"/>
</dbReference>
<feature type="transmembrane region" description="Helical" evidence="8">
    <location>
        <begin position="350"/>
        <end position="369"/>
    </location>
</feature>
<evidence type="ECO:0000256" key="4">
    <source>
        <dbReference type="ARBA" id="ARBA00022692"/>
    </source>
</evidence>
<accession>A0A0H3PBJ2</accession>
<dbReference type="Proteomes" id="UP000000646">
    <property type="component" value="Chromosome"/>
</dbReference>
<dbReference type="RefSeq" id="WP_002868907.1">
    <property type="nucleotide sequence ID" value="NC_008787.1"/>
</dbReference>
<comment type="similarity">
    <text evidence="2 7">Belongs to the membrane-bound acyltransferase family.</text>
</comment>
<dbReference type="AlphaFoldDB" id="A0A0H3PBJ2"/>
<dbReference type="EMBL" id="CP000538">
    <property type="protein sequence ID" value="EAQ73379.1"/>
    <property type="molecule type" value="Genomic_DNA"/>
</dbReference>
<dbReference type="HOGENOM" id="CLU_025255_4_1_7"/>
<dbReference type="PANTHER" id="PTHR13285:SF18">
    <property type="entry name" value="PROTEIN-CYSTEINE N-PALMITOYLTRANSFERASE RASP"/>
    <property type="match status" value="1"/>
</dbReference>
<feature type="transmembrane region" description="Helical" evidence="8">
    <location>
        <begin position="6"/>
        <end position="22"/>
    </location>
</feature>
<feature type="transmembrane region" description="Helical" evidence="8">
    <location>
        <begin position="396"/>
        <end position="415"/>
    </location>
</feature>
<dbReference type="GO" id="GO:0005886">
    <property type="term" value="C:plasma membrane"/>
    <property type="evidence" value="ECO:0007669"/>
    <property type="project" value="UniProtKB-SubCell"/>
</dbReference>
<feature type="transmembrane region" description="Helical" evidence="8">
    <location>
        <begin position="422"/>
        <end position="446"/>
    </location>
</feature>
<feature type="transmembrane region" description="Helical" evidence="8">
    <location>
        <begin position="239"/>
        <end position="258"/>
    </location>
</feature>
<dbReference type="KEGG" id="cjj:CJJ81176_0640"/>
<evidence type="ECO:0000313" key="9">
    <source>
        <dbReference type="EMBL" id="EAQ73379.1"/>
    </source>
</evidence>
<organism evidence="9 10">
    <name type="scientific">Campylobacter jejuni subsp. jejuni serotype O:23/36 (strain 81-176)</name>
    <dbReference type="NCBI Taxonomy" id="354242"/>
    <lineage>
        <taxon>Bacteria</taxon>
        <taxon>Pseudomonadati</taxon>
        <taxon>Campylobacterota</taxon>
        <taxon>Epsilonproteobacteria</taxon>
        <taxon>Campylobacterales</taxon>
        <taxon>Campylobacteraceae</taxon>
        <taxon>Campylobacter</taxon>
    </lineage>
</organism>
<evidence type="ECO:0000256" key="2">
    <source>
        <dbReference type="ARBA" id="ARBA00010323"/>
    </source>
</evidence>
<dbReference type="GO" id="GO:0016746">
    <property type="term" value="F:acyltransferase activity"/>
    <property type="evidence" value="ECO:0007669"/>
    <property type="project" value="UniProtKB-KW"/>
</dbReference>
<keyword evidence="6 7" id="KW-0472">Membrane</keyword>
<evidence type="ECO:0000256" key="5">
    <source>
        <dbReference type="ARBA" id="ARBA00022989"/>
    </source>
</evidence>
<evidence type="ECO:0000256" key="3">
    <source>
        <dbReference type="ARBA" id="ARBA00022475"/>
    </source>
</evidence>
<dbReference type="eggNOG" id="COG1696">
    <property type="taxonomic scope" value="Bacteria"/>
</dbReference>
<protein>
    <submittedName>
        <fullName evidence="9">Alginate O-acetyltransferase AlgI</fullName>
    </submittedName>
</protein>
<keyword evidence="5 8" id="KW-1133">Transmembrane helix</keyword>
<evidence type="ECO:0000256" key="8">
    <source>
        <dbReference type="SAM" id="Phobius"/>
    </source>
</evidence>
<feature type="transmembrane region" description="Helical" evidence="8">
    <location>
        <begin position="144"/>
        <end position="163"/>
    </location>
</feature>
<dbReference type="InterPro" id="IPR024194">
    <property type="entry name" value="Ac/AlaTfrase_AlgI/DltB"/>
</dbReference>